<dbReference type="InterPro" id="IPR009080">
    <property type="entry name" value="tRNAsynth_Ia_anticodon-bd"/>
</dbReference>
<dbReference type="Pfam" id="PF08264">
    <property type="entry name" value="Anticodon_1"/>
    <property type="match status" value="1"/>
</dbReference>
<name>A0A8H6BUH7_CANAX</name>
<evidence type="ECO:0000256" key="3">
    <source>
        <dbReference type="ARBA" id="ARBA00022598"/>
    </source>
</evidence>
<reference evidence="12 13" key="1">
    <citation type="submission" date="2020-03" db="EMBL/GenBank/DDBJ databases">
        <title>FDA dAtabase for Regulatory Grade micrObial Sequences (FDA-ARGOS): Supporting development and validation of Infectious Disease Dx tests.</title>
        <authorList>
            <person name="Campos J."/>
            <person name="Goldberg B."/>
            <person name="Tallon L."/>
            <person name="Sadzewicz L."/>
            <person name="Vavikolanu K."/>
            <person name="Mehta A."/>
            <person name="Aluvathingal J."/>
            <person name="Nadendla S."/>
            <person name="Nandy P."/>
            <person name="Geyer C."/>
            <person name="Yan Y."/>
            <person name="Sichtig H."/>
        </authorList>
    </citation>
    <scope>NUCLEOTIDE SEQUENCE [LARGE SCALE GENOMIC DNA]</scope>
    <source>
        <strain evidence="12 13">FDAARGOS_656</strain>
    </source>
</reference>
<evidence type="ECO:0000256" key="1">
    <source>
        <dbReference type="ARBA" id="ARBA00005594"/>
    </source>
</evidence>
<accession>A0A8H6BUH7</accession>
<dbReference type="InterPro" id="IPR013155">
    <property type="entry name" value="M/V/L/I-tRNA-synth_anticd-bd"/>
</dbReference>
<gene>
    <name evidence="12" type="ORF">FOB64_005243</name>
</gene>
<dbReference type="PANTHER" id="PTHR11946">
    <property type="entry name" value="VALYL-TRNA SYNTHETASES"/>
    <property type="match status" value="1"/>
</dbReference>
<dbReference type="CDD" id="cd07962">
    <property type="entry name" value="Anticodon_Ia_Val"/>
    <property type="match status" value="1"/>
</dbReference>
<organism evidence="12 13">
    <name type="scientific">Candida albicans</name>
    <name type="common">Yeast</name>
    <dbReference type="NCBI Taxonomy" id="5476"/>
    <lineage>
        <taxon>Eukaryota</taxon>
        <taxon>Fungi</taxon>
        <taxon>Dikarya</taxon>
        <taxon>Ascomycota</taxon>
        <taxon>Saccharomycotina</taxon>
        <taxon>Pichiomycetes</taxon>
        <taxon>Debaryomycetaceae</taxon>
        <taxon>Candida/Lodderomyces clade</taxon>
        <taxon>Candida</taxon>
    </lineage>
</organism>
<dbReference type="SUPFAM" id="SSF52374">
    <property type="entry name" value="Nucleotidylyl transferase"/>
    <property type="match status" value="1"/>
</dbReference>
<dbReference type="InterPro" id="IPR002303">
    <property type="entry name" value="Valyl-tRNA_ligase"/>
</dbReference>
<evidence type="ECO:0000313" key="12">
    <source>
        <dbReference type="EMBL" id="KAF6063611.1"/>
    </source>
</evidence>
<evidence type="ECO:0000256" key="5">
    <source>
        <dbReference type="ARBA" id="ARBA00022840"/>
    </source>
</evidence>
<comment type="caution">
    <text evidence="12">The sequence shown here is derived from an EMBL/GenBank/DDBJ whole genome shotgun (WGS) entry which is preliminary data.</text>
</comment>
<evidence type="ECO:0000256" key="2">
    <source>
        <dbReference type="ARBA" id="ARBA00013169"/>
    </source>
</evidence>
<keyword evidence="7" id="KW-0030">Aminoacyl-tRNA synthetase</keyword>
<evidence type="ECO:0000256" key="9">
    <source>
        <dbReference type="SAM" id="Coils"/>
    </source>
</evidence>
<dbReference type="PANTHER" id="PTHR11946:SF109">
    <property type="entry name" value="VALINE--TRNA LIGASE"/>
    <property type="match status" value="1"/>
</dbReference>
<dbReference type="InterPro" id="IPR014729">
    <property type="entry name" value="Rossmann-like_a/b/a_fold"/>
</dbReference>
<proteinExistence type="inferred from homology"/>
<keyword evidence="6" id="KW-0648">Protein biosynthesis</keyword>
<keyword evidence="4" id="KW-0547">Nucleotide-binding</keyword>
<sequence length="379" mass="42824">MILMSIKLTGKVPFKEVFCHSLVRDAQGRKMSKSLGNVVDPLDVINGIPLQGLHDKLLTGNLDPRELKKATEGQKLSYPNGIPECDINLDILRVEGYRKFCNKIYQATKFVLGRLGQDYIPPTTSELTGKESLVEKWILHKLSHAAKLTNESLEARNFGDATNHIYNFWYDLCDVYIENSKSLIQDGTPEQKKSAQDTLYTCIDGALRLIHPFMPFITEEMWQRLPRREPEITGNLKTIMKAPYPNGQVYVETNNEEIYKIANDQQDSIVSLIKGVEKITVVKTLDQVPSGCALQAIGPECTVHVLVKGQIDLDAEIAKVEKKLSNVLEQKKKTDESISKFTEKTKPEAKDSAYKRLEKQTAEIEGYEQTIAILEKLKL</sequence>
<dbReference type="Pfam" id="PF00133">
    <property type="entry name" value="tRNA-synt_1"/>
    <property type="match status" value="1"/>
</dbReference>
<dbReference type="Gene3D" id="3.40.50.620">
    <property type="entry name" value="HUPs"/>
    <property type="match status" value="1"/>
</dbReference>
<protein>
    <recommendedName>
        <fullName evidence="2">valine--tRNA ligase</fullName>
        <ecNumber evidence="2">6.1.1.9</ecNumber>
    </recommendedName>
    <alternativeName>
        <fullName evidence="8">Valyl-tRNA synthetase</fullName>
    </alternativeName>
</protein>
<dbReference type="SUPFAM" id="SSF47323">
    <property type="entry name" value="Anticodon-binding domain of a subclass of class I aminoacyl-tRNA synthetases"/>
    <property type="match status" value="1"/>
</dbReference>
<dbReference type="Gene3D" id="1.10.730.10">
    <property type="entry name" value="Isoleucyl-tRNA Synthetase, Domain 1"/>
    <property type="match status" value="1"/>
</dbReference>
<dbReference type="GO" id="GO:0005829">
    <property type="term" value="C:cytosol"/>
    <property type="evidence" value="ECO:0007669"/>
    <property type="project" value="TreeGrafter"/>
</dbReference>
<feature type="domain" description="Aminoacyl-tRNA synthetase class Ia" evidence="10">
    <location>
        <begin position="1"/>
        <end position="58"/>
    </location>
</feature>
<evidence type="ECO:0000256" key="6">
    <source>
        <dbReference type="ARBA" id="ARBA00022917"/>
    </source>
</evidence>
<feature type="coiled-coil region" evidence="9">
    <location>
        <begin position="317"/>
        <end position="377"/>
    </location>
</feature>
<dbReference type="EC" id="6.1.1.9" evidence="2"/>
<dbReference type="Proteomes" id="UP000536275">
    <property type="component" value="Unassembled WGS sequence"/>
</dbReference>
<keyword evidence="3" id="KW-0436">Ligase</keyword>
<dbReference type="InterPro" id="IPR033705">
    <property type="entry name" value="Anticodon_Ia_Val"/>
</dbReference>
<feature type="domain" description="Methionyl/Valyl/Leucyl/Isoleucyl-tRNA synthetase anticodon-binding" evidence="11">
    <location>
        <begin position="135"/>
        <end position="279"/>
    </location>
</feature>
<dbReference type="GO" id="GO:0004832">
    <property type="term" value="F:valine-tRNA ligase activity"/>
    <property type="evidence" value="ECO:0007669"/>
    <property type="project" value="UniProtKB-EC"/>
</dbReference>
<dbReference type="GO" id="GO:0005524">
    <property type="term" value="F:ATP binding"/>
    <property type="evidence" value="ECO:0007669"/>
    <property type="project" value="UniProtKB-KW"/>
</dbReference>
<dbReference type="EMBL" id="JABWAD010000060">
    <property type="protein sequence ID" value="KAF6063611.1"/>
    <property type="molecule type" value="Genomic_DNA"/>
</dbReference>
<evidence type="ECO:0000256" key="7">
    <source>
        <dbReference type="ARBA" id="ARBA00023146"/>
    </source>
</evidence>
<keyword evidence="5" id="KW-0067">ATP-binding</keyword>
<evidence type="ECO:0000313" key="13">
    <source>
        <dbReference type="Proteomes" id="UP000536275"/>
    </source>
</evidence>
<keyword evidence="9" id="KW-0175">Coiled coil</keyword>
<dbReference type="GO" id="GO:0006438">
    <property type="term" value="P:valyl-tRNA aminoacylation"/>
    <property type="evidence" value="ECO:0007669"/>
    <property type="project" value="InterPro"/>
</dbReference>
<comment type="similarity">
    <text evidence="1">Belongs to the class-I aminoacyl-tRNA synthetase family.</text>
</comment>
<evidence type="ECO:0000259" key="10">
    <source>
        <dbReference type="Pfam" id="PF00133"/>
    </source>
</evidence>
<evidence type="ECO:0000256" key="8">
    <source>
        <dbReference type="ARBA" id="ARBA00029936"/>
    </source>
</evidence>
<dbReference type="AlphaFoldDB" id="A0A8H6BUH7"/>
<dbReference type="FunFam" id="3.40.50.620:FF:000457">
    <property type="entry name" value="Predicted protein"/>
    <property type="match status" value="1"/>
</dbReference>
<evidence type="ECO:0000256" key="4">
    <source>
        <dbReference type="ARBA" id="ARBA00022741"/>
    </source>
</evidence>
<evidence type="ECO:0000259" key="11">
    <source>
        <dbReference type="Pfam" id="PF08264"/>
    </source>
</evidence>
<dbReference type="InterPro" id="IPR002300">
    <property type="entry name" value="aa-tRNA-synth_Ia"/>
</dbReference>